<feature type="compositionally biased region" description="Basic residues" evidence="1">
    <location>
        <begin position="45"/>
        <end position="54"/>
    </location>
</feature>
<organism evidence="2 3">
    <name type="scientific">Oryza rufipogon</name>
    <name type="common">Brownbeard rice</name>
    <name type="synonym">Asian wild rice</name>
    <dbReference type="NCBI Taxonomy" id="4529"/>
    <lineage>
        <taxon>Eukaryota</taxon>
        <taxon>Viridiplantae</taxon>
        <taxon>Streptophyta</taxon>
        <taxon>Embryophyta</taxon>
        <taxon>Tracheophyta</taxon>
        <taxon>Spermatophyta</taxon>
        <taxon>Magnoliopsida</taxon>
        <taxon>Liliopsida</taxon>
        <taxon>Poales</taxon>
        <taxon>Poaceae</taxon>
        <taxon>BOP clade</taxon>
        <taxon>Oryzoideae</taxon>
        <taxon>Oryzeae</taxon>
        <taxon>Oryzinae</taxon>
        <taxon>Oryza</taxon>
    </lineage>
</organism>
<evidence type="ECO:0000313" key="2">
    <source>
        <dbReference type="EnsemblPlants" id="ORUFI11G19220.1"/>
    </source>
</evidence>
<name>A0A0E0RA53_ORYRU</name>
<protein>
    <submittedName>
        <fullName evidence="2">Uncharacterized protein</fullName>
    </submittedName>
</protein>
<reference evidence="2" key="2">
    <citation type="submission" date="2015-06" db="UniProtKB">
        <authorList>
            <consortium name="EnsemblPlants"/>
        </authorList>
    </citation>
    <scope>IDENTIFICATION</scope>
</reference>
<dbReference type="Proteomes" id="UP000008022">
    <property type="component" value="Unassembled WGS sequence"/>
</dbReference>
<feature type="region of interest" description="Disordered" evidence="1">
    <location>
        <begin position="1"/>
        <end position="75"/>
    </location>
</feature>
<dbReference type="AlphaFoldDB" id="A0A0E0RA53"/>
<evidence type="ECO:0000313" key="3">
    <source>
        <dbReference type="Proteomes" id="UP000008022"/>
    </source>
</evidence>
<feature type="compositionally biased region" description="Low complexity" evidence="1">
    <location>
        <begin position="9"/>
        <end position="19"/>
    </location>
</feature>
<accession>A0A0E0RA53</accession>
<sequence length="209" mass="23347">MNTTQVCTPAAASSDASPPRKTASPSMKVSAVEGAAARRPSWGGRLRRGKRRRRETKEGRRGSSTRQRDRRFLPARSVVGYAHTLNAPAMPAAGLGVSPEPRRRETERYTQREKEGRHSPLAASPPHRARRVQRRRALPVEDSDTESERGRDDLARLFQRLPRRRRRTILALCCRAPHADHPSAPVLAATIKFIIIRTNKINKGNSASL</sequence>
<reference evidence="3" key="1">
    <citation type="submission" date="2013-06" db="EMBL/GenBank/DDBJ databases">
        <authorList>
            <person name="Zhao Q."/>
        </authorList>
    </citation>
    <scope>NUCLEOTIDE SEQUENCE</scope>
    <source>
        <strain evidence="3">cv. W1943</strain>
    </source>
</reference>
<keyword evidence="3" id="KW-1185">Reference proteome</keyword>
<dbReference type="EnsemblPlants" id="ORUFI11G19220.1">
    <property type="protein sequence ID" value="ORUFI11G19220.1"/>
    <property type="gene ID" value="ORUFI11G19220"/>
</dbReference>
<evidence type="ECO:0000256" key="1">
    <source>
        <dbReference type="SAM" id="MobiDB-lite"/>
    </source>
</evidence>
<dbReference type="HOGENOM" id="CLU_1317301_0_0_1"/>
<dbReference type="Gramene" id="ORUFI11G19220.1">
    <property type="protein sequence ID" value="ORUFI11G19220.1"/>
    <property type="gene ID" value="ORUFI11G19220"/>
</dbReference>
<feature type="compositionally biased region" description="Basic residues" evidence="1">
    <location>
        <begin position="127"/>
        <end position="137"/>
    </location>
</feature>
<feature type="compositionally biased region" description="Basic and acidic residues" evidence="1">
    <location>
        <begin position="100"/>
        <end position="118"/>
    </location>
</feature>
<proteinExistence type="predicted"/>
<feature type="compositionally biased region" description="Basic and acidic residues" evidence="1">
    <location>
        <begin position="55"/>
        <end position="72"/>
    </location>
</feature>
<feature type="region of interest" description="Disordered" evidence="1">
    <location>
        <begin position="89"/>
        <end position="150"/>
    </location>
</feature>